<dbReference type="SUPFAM" id="SSF81301">
    <property type="entry name" value="Nucleotidyltransferase"/>
    <property type="match status" value="1"/>
</dbReference>
<protein>
    <submittedName>
        <fullName evidence="2">Nucleotidyltransferase domain-containing protein</fullName>
    </submittedName>
</protein>
<dbReference type="CDD" id="cd05403">
    <property type="entry name" value="NT_KNTase_like"/>
    <property type="match status" value="1"/>
</dbReference>
<gene>
    <name evidence="2" type="ORF">ACFOUW_38195</name>
</gene>
<comment type="caution">
    <text evidence="2">The sequence shown here is derived from an EMBL/GenBank/DDBJ whole genome shotgun (WGS) entry which is preliminary data.</text>
</comment>
<dbReference type="Proteomes" id="UP001595699">
    <property type="component" value="Unassembled WGS sequence"/>
</dbReference>
<reference evidence="3" key="1">
    <citation type="journal article" date="2019" name="Int. J. Syst. Evol. Microbiol.">
        <title>The Global Catalogue of Microorganisms (GCM) 10K type strain sequencing project: providing services to taxonomists for standard genome sequencing and annotation.</title>
        <authorList>
            <consortium name="The Broad Institute Genomics Platform"/>
            <consortium name="The Broad Institute Genome Sequencing Center for Infectious Disease"/>
            <person name="Wu L."/>
            <person name="Ma J."/>
        </authorList>
    </citation>
    <scope>NUCLEOTIDE SEQUENCE [LARGE SCALE GENOMIC DNA]</scope>
    <source>
        <strain evidence="3">CGMCC 4.7241</strain>
    </source>
</reference>
<accession>A0ABV7YNU0</accession>
<dbReference type="Pfam" id="PF01909">
    <property type="entry name" value="NTP_transf_2"/>
    <property type="match status" value="1"/>
</dbReference>
<evidence type="ECO:0000313" key="2">
    <source>
        <dbReference type="EMBL" id="MFC3766712.1"/>
    </source>
</evidence>
<keyword evidence="3" id="KW-1185">Reference proteome</keyword>
<dbReference type="Gene3D" id="3.30.460.10">
    <property type="entry name" value="Beta Polymerase, domain 2"/>
    <property type="match status" value="1"/>
</dbReference>
<feature type="domain" description="Polymerase nucleotidyl transferase" evidence="1">
    <location>
        <begin position="16"/>
        <end position="89"/>
    </location>
</feature>
<evidence type="ECO:0000313" key="3">
    <source>
        <dbReference type="Proteomes" id="UP001595699"/>
    </source>
</evidence>
<proteinExistence type="predicted"/>
<dbReference type="InterPro" id="IPR002934">
    <property type="entry name" value="Polymerase_NTP_transf_dom"/>
</dbReference>
<organism evidence="2 3">
    <name type="scientific">Tenggerimyces flavus</name>
    <dbReference type="NCBI Taxonomy" id="1708749"/>
    <lineage>
        <taxon>Bacteria</taxon>
        <taxon>Bacillati</taxon>
        <taxon>Actinomycetota</taxon>
        <taxon>Actinomycetes</taxon>
        <taxon>Propionibacteriales</taxon>
        <taxon>Nocardioidaceae</taxon>
        <taxon>Tenggerimyces</taxon>
    </lineage>
</organism>
<dbReference type="InterPro" id="IPR043519">
    <property type="entry name" value="NT_sf"/>
</dbReference>
<dbReference type="EMBL" id="JBHRZH010000056">
    <property type="protein sequence ID" value="MFC3766712.1"/>
    <property type="molecule type" value="Genomic_DNA"/>
</dbReference>
<dbReference type="RefSeq" id="WP_205118339.1">
    <property type="nucleotide sequence ID" value="NZ_JAFBCM010000001.1"/>
</dbReference>
<evidence type="ECO:0000259" key="1">
    <source>
        <dbReference type="Pfam" id="PF01909"/>
    </source>
</evidence>
<sequence length="253" mass="27556">MSWHESAILAIAAVAAERKVEQVWVFGSAASSELDEWSDLDVALVTPHVENANLGWLSGLGTVWAYEVAGNTTRVVLKDGRRIDLVVVPNEDAIPGTKRKRIEVPPADDAPRAAKPEEVPALVNEFRFLAVQAVVKAARHDLLIGTHLALELPRRCLVLAMMLRDREVGTTVHRFGGPRNDLAARALGAAAKPDGILTIVSRARDLFDELATEYWPTYQPDWSPLQALTDHFPASAVSVSPDTTNTVRTGETS</sequence>
<name>A0ABV7YNU0_9ACTN</name>